<reference evidence="10" key="2">
    <citation type="submission" date="2020-09" db="EMBL/GenBank/DDBJ databases">
        <authorList>
            <person name="Sun Q."/>
            <person name="Zhou Y."/>
        </authorList>
    </citation>
    <scope>NUCLEOTIDE SEQUENCE</scope>
    <source>
        <strain evidence="10">CGMCC 1.15493</strain>
    </source>
</reference>
<protein>
    <submittedName>
        <fullName evidence="10">Cytochrome P450</fullName>
    </submittedName>
</protein>
<keyword evidence="4 9" id="KW-0479">Metal-binding</keyword>
<evidence type="ECO:0000313" key="10">
    <source>
        <dbReference type="EMBL" id="GGD15017.1"/>
    </source>
</evidence>
<dbReference type="FunFam" id="1.10.630.10:FF:000018">
    <property type="entry name" value="Cytochrome P450 monooxygenase"/>
    <property type="match status" value="1"/>
</dbReference>
<dbReference type="GO" id="GO:0005506">
    <property type="term" value="F:iron ion binding"/>
    <property type="evidence" value="ECO:0007669"/>
    <property type="project" value="InterPro"/>
</dbReference>
<dbReference type="Gene3D" id="1.10.630.10">
    <property type="entry name" value="Cytochrome P450"/>
    <property type="match status" value="1"/>
</dbReference>
<evidence type="ECO:0000256" key="3">
    <source>
        <dbReference type="ARBA" id="ARBA00022617"/>
    </source>
</evidence>
<dbReference type="GO" id="GO:0004497">
    <property type="term" value="F:monooxygenase activity"/>
    <property type="evidence" value="ECO:0007669"/>
    <property type="project" value="UniProtKB-KW"/>
</dbReference>
<dbReference type="InterPro" id="IPR001128">
    <property type="entry name" value="Cyt_P450"/>
</dbReference>
<reference evidence="10" key="1">
    <citation type="journal article" date="2014" name="Int. J. Syst. Evol. Microbiol.">
        <title>Complete genome sequence of Corynebacterium casei LMG S-19264T (=DSM 44701T), isolated from a smear-ripened cheese.</title>
        <authorList>
            <consortium name="US DOE Joint Genome Institute (JGI-PGF)"/>
            <person name="Walter F."/>
            <person name="Albersmeier A."/>
            <person name="Kalinowski J."/>
            <person name="Ruckert C."/>
        </authorList>
    </citation>
    <scope>NUCLEOTIDE SEQUENCE</scope>
    <source>
        <strain evidence="10">CGMCC 1.15493</strain>
    </source>
</reference>
<comment type="similarity">
    <text evidence="2 9">Belongs to the cytochrome P450 family.</text>
</comment>
<dbReference type="PANTHER" id="PTHR46696:SF1">
    <property type="entry name" value="CYTOCHROME P450 YJIB-RELATED"/>
    <property type="match status" value="1"/>
</dbReference>
<accession>A0A917D9E1</accession>
<evidence type="ECO:0000256" key="5">
    <source>
        <dbReference type="ARBA" id="ARBA00023002"/>
    </source>
</evidence>
<dbReference type="SUPFAM" id="SSF48264">
    <property type="entry name" value="Cytochrome P450"/>
    <property type="match status" value="1"/>
</dbReference>
<comment type="function">
    <text evidence="8">Cytochromes P450 are a group of heme-thiolate monooxygenases. They oxidize a variety of structurally unrelated compounds, including steroids, fatty acids, and xenobiotics.</text>
</comment>
<keyword evidence="5 9" id="KW-0560">Oxidoreductase</keyword>
<evidence type="ECO:0000256" key="2">
    <source>
        <dbReference type="ARBA" id="ARBA00010617"/>
    </source>
</evidence>
<dbReference type="InterPro" id="IPR017972">
    <property type="entry name" value="Cyt_P450_CS"/>
</dbReference>
<keyword evidence="7 9" id="KW-0503">Monooxygenase</keyword>
<name>A0A917D9E1_9HYPH</name>
<dbReference type="CDD" id="cd20625">
    <property type="entry name" value="CYP164-like"/>
    <property type="match status" value="1"/>
</dbReference>
<dbReference type="PROSITE" id="PS00086">
    <property type="entry name" value="CYTOCHROME_P450"/>
    <property type="match status" value="1"/>
</dbReference>
<evidence type="ECO:0000256" key="1">
    <source>
        <dbReference type="ARBA" id="ARBA00001971"/>
    </source>
</evidence>
<dbReference type="InterPro" id="IPR036396">
    <property type="entry name" value="Cyt_P450_sf"/>
</dbReference>
<gene>
    <name evidence="10" type="ORF">GCM10011335_17250</name>
</gene>
<evidence type="ECO:0000256" key="7">
    <source>
        <dbReference type="ARBA" id="ARBA00023033"/>
    </source>
</evidence>
<dbReference type="GO" id="GO:0020037">
    <property type="term" value="F:heme binding"/>
    <property type="evidence" value="ECO:0007669"/>
    <property type="project" value="InterPro"/>
</dbReference>
<organism evidence="10 11">
    <name type="scientific">Aureimonas glaciei</name>
    <dbReference type="NCBI Taxonomy" id="1776957"/>
    <lineage>
        <taxon>Bacteria</taxon>
        <taxon>Pseudomonadati</taxon>
        <taxon>Pseudomonadota</taxon>
        <taxon>Alphaproteobacteria</taxon>
        <taxon>Hyphomicrobiales</taxon>
        <taxon>Aurantimonadaceae</taxon>
        <taxon>Aureimonas</taxon>
    </lineage>
</organism>
<dbReference type="PRINTS" id="PR00359">
    <property type="entry name" value="BP450"/>
</dbReference>
<dbReference type="Pfam" id="PF00067">
    <property type="entry name" value="p450"/>
    <property type="match status" value="1"/>
</dbReference>
<comment type="cofactor">
    <cofactor evidence="1">
        <name>heme</name>
        <dbReference type="ChEBI" id="CHEBI:30413"/>
    </cofactor>
</comment>
<dbReference type="EMBL" id="BMJJ01000003">
    <property type="protein sequence ID" value="GGD15017.1"/>
    <property type="molecule type" value="Genomic_DNA"/>
</dbReference>
<evidence type="ECO:0000256" key="8">
    <source>
        <dbReference type="ARBA" id="ARBA00043906"/>
    </source>
</evidence>
<evidence type="ECO:0000256" key="6">
    <source>
        <dbReference type="ARBA" id="ARBA00023004"/>
    </source>
</evidence>
<dbReference type="PANTHER" id="PTHR46696">
    <property type="entry name" value="P450, PUTATIVE (EUROFUNG)-RELATED"/>
    <property type="match status" value="1"/>
</dbReference>
<dbReference type="InterPro" id="IPR002397">
    <property type="entry name" value="Cyt_P450_B"/>
</dbReference>
<keyword evidence="6 9" id="KW-0408">Iron</keyword>
<dbReference type="AlphaFoldDB" id="A0A917D9E1"/>
<dbReference type="Proteomes" id="UP000613160">
    <property type="component" value="Unassembled WGS sequence"/>
</dbReference>
<evidence type="ECO:0000313" key="11">
    <source>
        <dbReference type="Proteomes" id="UP000613160"/>
    </source>
</evidence>
<keyword evidence="3 9" id="KW-0349">Heme</keyword>
<dbReference type="GO" id="GO:0016705">
    <property type="term" value="F:oxidoreductase activity, acting on paired donors, with incorporation or reduction of molecular oxygen"/>
    <property type="evidence" value="ECO:0007669"/>
    <property type="project" value="InterPro"/>
</dbReference>
<proteinExistence type="inferred from homology"/>
<keyword evidence="11" id="KW-1185">Reference proteome</keyword>
<evidence type="ECO:0000256" key="4">
    <source>
        <dbReference type="ARBA" id="ARBA00022723"/>
    </source>
</evidence>
<comment type="caution">
    <text evidence="10">The sequence shown here is derived from an EMBL/GenBank/DDBJ whole genome shotgun (WGS) entry which is preliminary data.</text>
</comment>
<sequence length="446" mass="48623">MSRCAFCVGDGALTIGWRLVPTRPPQQIGGMTHTLPDSFALDPASRRLRLDPRDAGFFQDPYPAYAALHRAGAPVFWEELGCLAIAEHRLISALLRDRRFGRILPDETGRPESPAVSENGRNFFALELNSLMELEPPTHTRLRSLVSKGFVSRRIDPLEASIAALADALIDGFAGEPAVDLVARFATPLAVAVIARLVGLGATAHADMLAWSHSMVAMYQFGRTASVEAAAEKAAANFRDFMHSAVAERRRHPGDDLISSLIAAETEEGRLSEDEMVATLILLMNAGHEATVHQIGNGVKAVLESGLDGPALFSARADSVRTVEEILRFDTPLHLFRRIALADVELSGGVQVRRGEAVALLLGAGNRDPRRFAHPDRFDPARRDGGHVSFGAGIHFCLGAPLARLELVVALERLFRSLPRMRLAAPPRTNDSWHFRGLERLEVAPF</sequence>
<evidence type="ECO:0000256" key="9">
    <source>
        <dbReference type="RuleBase" id="RU000461"/>
    </source>
</evidence>